<dbReference type="AlphaFoldDB" id="A0A7W9CIK9"/>
<evidence type="ECO:0008006" key="3">
    <source>
        <dbReference type="Google" id="ProtNLM"/>
    </source>
</evidence>
<comment type="caution">
    <text evidence="1">The sequence shown here is derived from an EMBL/GenBank/DDBJ whole genome shotgun (WGS) entry which is preliminary data.</text>
</comment>
<proteinExistence type="predicted"/>
<evidence type="ECO:0000313" key="1">
    <source>
        <dbReference type="EMBL" id="MBB5746340.1"/>
    </source>
</evidence>
<accession>A0A7W9CIK9</accession>
<dbReference type="EMBL" id="JACHOR010000003">
    <property type="protein sequence ID" value="MBB5746340.1"/>
    <property type="molecule type" value="Genomic_DNA"/>
</dbReference>
<dbReference type="Gene3D" id="3.30.460.40">
    <property type="match status" value="1"/>
</dbReference>
<keyword evidence="2" id="KW-1185">Reference proteome</keyword>
<protein>
    <recommendedName>
        <fullName evidence="3">Nucleotidyltransferase family protein</fullName>
    </recommendedName>
</protein>
<sequence length="361" mass="39657">MTKDLLIQYVRQGLGLPGPEPRAPHSSEWDSLCDAMMQHRVGGLVLRALTENGVALPPHIAQWFSAWQNMTTRWGGANLLTMRKILPQLEAAGIPVIVFKGAVLQQMAYGSMFHRPSSDLDLLVDLADFDRAGQLLAGVEYKLSPVCRSLWWKLGLGEQHFDSVDLAAVTLDLHHRVQQPGCPLPQHPARFFDQRHDVILAGQPVPTLSLVHSALLAAMSCAKALHHREPALRYILDLVALVHGPSRVPWRDIMLEAELQGLANTLRLATRGAKLILGPAVLPDAEHAAILTRVSDATLGEMIICPDDPSIVWPKRRDLLFNLVDRKSQFIADLAAMVGSDLLRRAAGTAGPGRDHEGNRT</sequence>
<dbReference type="Pfam" id="PF14907">
    <property type="entry name" value="NTP_transf_5"/>
    <property type="match status" value="1"/>
</dbReference>
<evidence type="ECO:0000313" key="2">
    <source>
        <dbReference type="Proteomes" id="UP000545037"/>
    </source>
</evidence>
<reference evidence="1 2" key="1">
    <citation type="submission" date="2020-08" db="EMBL/GenBank/DDBJ databases">
        <title>Genomic Encyclopedia of Type Strains, Phase IV (KMG-IV): sequencing the most valuable type-strain genomes for metagenomic binning, comparative biology and taxonomic classification.</title>
        <authorList>
            <person name="Goeker M."/>
        </authorList>
    </citation>
    <scope>NUCLEOTIDE SEQUENCE [LARGE SCALE GENOMIC DNA]</scope>
    <source>
        <strain evidence="1 2">DSM 4737</strain>
    </source>
</reference>
<organism evidence="1 2">
    <name type="scientific">Brevundimonas variabilis</name>
    <dbReference type="NCBI Taxonomy" id="74312"/>
    <lineage>
        <taxon>Bacteria</taxon>
        <taxon>Pseudomonadati</taxon>
        <taxon>Pseudomonadota</taxon>
        <taxon>Alphaproteobacteria</taxon>
        <taxon>Caulobacterales</taxon>
        <taxon>Caulobacteraceae</taxon>
        <taxon>Brevundimonas</taxon>
    </lineage>
</organism>
<dbReference type="Proteomes" id="UP000545037">
    <property type="component" value="Unassembled WGS sequence"/>
</dbReference>
<dbReference type="InterPro" id="IPR039498">
    <property type="entry name" value="NTP_transf_5"/>
</dbReference>
<gene>
    <name evidence="1" type="ORF">GGR13_001944</name>
</gene>
<name>A0A7W9CIK9_9CAUL</name>
<dbReference type="RefSeq" id="WP_183213318.1">
    <property type="nucleotide sequence ID" value="NZ_JACHOR010000003.1"/>
</dbReference>